<dbReference type="EMBL" id="VIKU02000001">
    <property type="protein sequence ID" value="NHF58532.1"/>
    <property type="molecule type" value="Genomic_DNA"/>
</dbReference>
<reference evidence="2" key="2">
    <citation type="submission" date="2020-03" db="EMBL/GenBank/DDBJ databases">
        <title>Flavobacteriaceae bacterium strain TP-CH-4, a member of the family Flavobacteriaceae isolated from a deep-sea seamount.</title>
        <authorList>
            <person name="Zhang D.-C."/>
        </authorList>
    </citation>
    <scope>NUCLEOTIDE SEQUENCE</scope>
    <source>
        <strain evidence="2">TP-CH-4</strain>
    </source>
</reference>
<dbReference type="InterPro" id="IPR001584">
    <property type="entry name" value="Integrase_cat-core"/>
</dbReference>
<dbReference type="AlphaFoldDB" id="A0A967E4M0"/>
<dbReference type="GO" id="GO:0015074">
    <property type="term" value="P:DNA integration"/>
    <property type="evidence" value="ECO:0007669"/>
    <property type="project" value="InterPro"/>
</dbReference>
<protein>
    <submittedName>
        <fullName evidence="2">Transposase</fullName>
    </submittedName>
</protein>
<dbReference type="PANTHER" id="PTHR47515:SF2">
    <property type="entry name" value="INTEGRASE CORE DOMAIN PROTEIN"/>
    <property type="match status" value="1"/>
</dbReference>
<comment type="caution">
    <text evidence="2">The sequence shown here is derived from an EMBL/GenBank/DDBJ whole genome shotgun (WGS) entry which is preliminary data.</text>
</comment>
<dbReference type="RefSeq" id="WP_152573021.1">
    <property type="nucleotide sequence ID" value="NZ_VIKU02000001.1"/>
</dbReference>
<accession>A0A967E4M0</accession>
<evidence type="ECO:0000259" key="1">
    <source>
        <dbReference type="Pfam" id="PF13683"/>
    </source>
</evidence>
<gene>
    <name evidence="2" type="ORF">FK220_004230</name>
</gene>
<dbReference type="Pfam" id="PF13683">
    <property type="entry name" value="rve_3"/>
    <property type="match status" value="1"/>
</dbReference>
<name>A0A967E4M0_9FLAO</name>
<keyword evidence="3" id="KW-1185">Reference proteome</keyword>
<feature type="domain" description="Integrase catalytic" evidence="1">
    <location>
        <begin position="20"/>
        <end position="63"/>
    </location>
</feature>
<sequence>MANGIEFLLRVCVNYREVEDIEMEYIQPGHNGYIELFNRTYREDVLDAHSFRDIEEVNLETERLR</sequence>
<reference evidence="2" key="1">
    <citation type="submission" date="2019-07" db="EMBL/GenBank/DDBJ databases">
        <authorList>
            <person name="De-Chao Zhang Q."/>
        </authorList>
    </citation>
    <scope>NUCLEOTIDE SEQUENCE</scope>
    <source>
        <strain evidence="2">TP-CH-4</strain>
    </source>
</reference>
<proteinExistence type="predicted"/>
<organism evidence="2 3">
    <name type="scientific">Pelagihabitans pacificus</name>
    <dbReference type="NCBI Taxonomy" id="2696054"/>
    <lineage>
        <taxon>Bacteria</taxon>
        <taxon>Pseudomonadati</taxon>
        <taxon>Bacteroidota</taxon>
        <taxon>Flavobacteriia</taxon>
        <taxon>Flavobacteriales</taxon>
        <taxon>Flavobacteriaceae</taxon>
        <taxon>Pelagihabitans</taxon>
    </lineage>
</organism>
<dbReference type="PANTHER" id="PTHR47515">
    <property type="entry name" value="LOW CALCIUM RESPONSE LOCUS PROTEIN T"/>
    <property type="match status" value="1"/>
</dbReference>
<evidence type="ECO:0000313" key="3">
    <source>
        <dbReference type="Proteomes" id="UP000707206"/>
    </source>
</evidence>
<dbReference type="Proteomes" id="UP000707206">
    <property type="component" value="Unassembled WGS sequence"/>
</dbReference>
<evidence type="ECO:0000313" key="2">
    <source>
        <dbReference type="EMBL" id="NHF58532.1"/>
    </source>
</evidence>